<dbReference type="Pfam" id="PF00188">
    <property type="entry name" value="CAP"/>
    <property type="match status" value="1"/>
</dbReference>
<dbReference type="GO" id="GO:0005576">
    <property type="term" value="C:extracellular region"/>
    <property type="evidence" value="ECO:0007669"/>
    <property type="project" value="InterPro"/>
</dbReference>
<dbReference type="InterPro" id="IPR001283">
    <property type="entry name" value="CRISP-related"/>
</dbReference>
<gene>
    <name evidence="3" type="ORF">VNO80_18137</name>
</gene>
<feature type="chain" id="PRO_5042836213" description="SCP domain-containing protein" evidence="1">
    <location>
        <begin position="22"/>
        <end position="157"/>
    </location>
</feature>
<dbReference type="InterPro" id="IPR018244">
    <property type="entry name" value="Allrgn_V5/Tpx1_CS"/>
</dbReference>
<evidence type="ECO:0000313" key="4">
    <source>
        <dbReference type="Proteomes" id="UP001374584"/>
    </source>
</evidence>
<dbReference type="FunFam" id="3.40.33.10:FF:000004">
    <property type="entry name" value="CAP, cysteine-rich secretory protein, antigen 5"/>
    <property type="match status" value="1"/>
</dbReference>
<dbReference type="CDD" id="cd05381">
    <property type="entry name" value="CAP_PR-1"/>
    <property type="match status" value="1"/>
</dbReference>
<organism evidence="3 4">
    <name type="scientific">Phaseolus coccineus</name>
    <name type="common">Scarlet runner bean</name>
    <name type="synonym">Phaseolus multiflorus</name>
    <dbReference type="NCBI Taxonomy" id="3886"/>
    <lineage>
        <taxon>Eukaryota</taxon>
        <taxon>Viridiplantae</taxon>
        <taxon>Streptophyta</taxon>
        <taxon>Embryophyta</taxon>
        <taxon>Tracheophyta</taxon>
        <taxon>Spermatophyta</taxon>
        <taxon>Magnoliopsida</taxon>
        <taxon>eudicotyledons</taxon>
        <taxon>Gunneridae</taxon>
        <taxon>Pentapetalae</taxon>
        <taxon>rosids</taxon>
        <taxon>fabids</taxon>
        <taxon>Fabales</taxon>
        <taxon>Fabaceae</taxon>
        <taxon>Papilionoideae</taxon>
        <taxon>50 kb inversion clade</taxon>
        <taxon>NPAAA clade</taxon>
        <taxon>indigoferoid/millettioid clade</taxon>
        <taxon>Phaseoleae</taxon>
        <taxon>Phaseolus</taxon>
    </lineage>
</organism>
<dbReference type="InterPro" id="IPR035940">
    <property type="entry name" value="CAP_sf"/>
</dbReference>
<dbReference type="PANTHER" id="PTHR10334">
    <property type="entry name" value="CYSTEINE-RICH SECRETORY PROTEIN-RELATED"/>
    <property type="match status" value="1"/>
</dbReference>
<dbReference type="EMBL" id="JAYMYR010000007">
    <property type="protein sequence ID" value="KAK7352709.1"/>
    <property type="molecule type" value="Genomic_DNA"/>
</dbReference>
<dbReference type="Proteomes" id="UP001374584">
    <property type="component" value="Unassembled WGS sequence"/>
</dbReference>
<feature type="signal peptide" evidence="1">
    <location>
        <begin position="1"/>
        <end position="21"/>
    </location>
</feature>
<keyword evidence="4" id="KW-1185">Reference proteome</keyword>
<comment type="caution">
    <text evidence="3">The sequence shown here is derived from an EMBL/GenBank/DDBJ whole genome shotgun (WGS) entry which is preliminary data.</text>
</comment>
<sequence>MKISNIVFILTIISMCNICFAQNSPKDYLDGHNEARKEVGVKPLTWNETLVAYAQKYVDSKKKDCEFEHSMGPYGENLAQGFEQLTGVDSVKMWLSEKPFYDHKNNKCVKDECLHYTQMIWNSTESVGCASTKCDNNWIFVICSYYPPGNIEGLPAY</sequence>
<dbReference type="SUPFAM" id="SSF55797">
    <property type="entry name" value="PR-1-like"/>
    <property type="match status" value="1"/>
</dbReference>
<keyword evidence="1" id="KW-0732">Signal</keyword>
<reference evidence="3 4" key="1">
    <citation type="submission" date="2024-01" db="EMBL/GenBank/DDBJ databases">
        <title>The genomes of 5 underutilized Papilionoideae crops provide insights into root nodulation and disease resistanc.</title>
        <authorList>
            <person name="Jiang F."/>
        </authorList>
    </citation>
    <scope>NUCLEOTIDE SEQUENCE [LARGE SCALE GENOMIC DNA]</scope>
    <source>
        <strain evidence="3">JINMINGXINNONG_FW02</strain>
        <tissue evidence="3">Leaves</tissue>
    </source>
</reference>
<evidence type="ECO:0000313" key="3">
    <source>
        <dbReference type="EMBL" id="KAK7352709.1"/>
    </source>
</evidence>
<evidence type="ECO:0000256" key="1">
    <source>
        <dbReference type="SAM" id="SignalP"/>
    </source>
</evidence>
<evidence type="ECO:0000259" key="2">
    <source>
        <dbReference type="SMART" id="SM00198"/>
    </source>
</evidence>
<dbReference type="Gene3D" id="3.40.33.10">
    <property type="entry name" value="CAP"/>
    <property type="match status" value="1"/>
</dbReference>
<protein>
    <recommendedName>
        <fullName evidence="2">SCP domain-containing protein</fullName>
    </recommendedName>
</protein>
<dbReference type="SMART" id="SM00198">
    <property type="entry name" value="SCP"/>
    <property type="match status" value="1"/>
</dbReference>
<dbReference type="AlphaFoldDB" id="A0AAN9MDP4"/>
<dbReference type="PROSITE" id="PS01010">
    <property type="entry name" value="CRISP_2"/>
    <property type="match status" value="1"/>
</dbReference>
<dbReference type="InterPro" id="IPR014044">
    <property type="entry name" value="CAP_dom"/>
</dbReference>
<dbReference type="PRINTS" id="PR00837">
    <property type="entry name" value="V5TPXLIKE"/>
</dbReference>
<name>A0AAN9MDP4_PHACN</name>
<feature type="domain" description="SCP" evidence="2">
    <location>
        <begin position="23"/>
        <end position="153"/>
    </location>
</feature>
<proteinExistence type="predicted"/>
<accession>A0AAN9MDP4</accession>